<dbReference type="InterPro" id="IPR023908">
    <property type="entry name" value="xxxLxxG_rpt"/>
</dbReference>
<dbReference type="Gene3D" id="1.10.287.950">
    <property type="entry name" value="Methyl-accepting chemotaxis protein"/>
    <property type="match status" value="1"/>
</dbReference>
<accession>A0AAW4WEE6</accession>
<gene>
    <name evidence="3" type="ORF">LKD47_12700</name>
</gene>
<comment type="caution">
    <text evidence="3">The sequence shown here is derived from an EMBL/GenBank/DDBJ whole genome shotgun (WGS) entry which is preliminary data.</text>
</comment>
<dbReference type="EMBL" id="JAJEQW010000016">
    <property type="protein sequence ID" value="MCC2243138.1"/>
    <property type="molecule type" value="Genomic_DNA"/>
</dbReference>
<keyword evidence="2" id="KW-0472">Membrane</keyword>
<evidence type="ECO:0000256" key="1">
    <source>
        <dbReference type="SAM" id="MobiDB-lite"/>
    </source>
</evidence>
<keyword evidence="2" id="KW-0812">Transmembrane</keyword>
<dbReference type="Proteomes" id="UP001198893">
    <property type="component" value="Unassembled WGS sequence"/>
</dbReference>
<dbReference type="RefSeq" id="WP_227710669.1">
    <property type="nucleotide sequence ID" value="NZ_JAJEQW010000016.1"/>
</dbReference>
<proteinExistence type="predicted"/>
<name>A0AAW4WEE6_9FIRM</name>
<feature type="transmembrane region" description="Helical" evidence="2">
    <location>
        <begin position="14"/>
        <end position="35"/>
    </location>
</feature>
<keyword evidence="2" id="KW-1133">Transmembrane helix</keyword>
<evidence type="ECO:0000313" key="4">
    <source>
        <dbReference type="Proteomes" id="UP001198893"/>
    </source>
</evidence>
<evidence type="ECO:0000313" key="3">
    <source>
        <dbReference type="EMBL" id="MCC2243138.1"/>
    </source>
</evidence>
<dbReference type="NCBIfam" id="TIGR03057">
    <property type="entry name" value="xxxLxxG_by_4"/>
    <property type="match status" value="2"/>
</dbReference>
<evidence type="ECO:0000256" key="2">
    <source>
        <dbReference type="SAM" id="Phobius"/>
    </source>
</evidence>
<reference evidence="3" key="1">
    <citation type="submission" date="2021-10" db="EMBL/GenBank/DDBJ databases">
        <title>Anaerobic single-cell dispensing facilitates the cultivation of human gut bacteria.</title>
        <authorList>
            <person name="Afrizal A."/>
        </authorList>
    </citation>
    <scope>NUCLEOTIDE SEQUENCE</scope>
    <source>
        <strain evidence="3">CLA-AA-H204</strain>
    </source>
</reference>
<organism evidence="3 4">
    <name type="scientific">Roseburia amylophila</name>
    <dbReference type="NCBI Taxonomy" id="2981794"/>
    <lineage>
        <taxon>Bacteria</taxon>
        <taxon>Bacillati</taxon>
        <taxon>Bacillota</taxon>
        <taxon>Clostridia</taxon>
        <taxon>Lachnospirales</taxon>
        <taxon>Lachnospiraceae</taxon>
        <taxon>Roseburia</taxon>
    </lineage>
</organism>
<dbReference type="AlphaFoldDB" id="A0AAW4WEE6"/>
<evidence type="ECO:0008006" key="5">
    <source>
        <dbReference type="Google" id="ProtNLM"/>
    </source>
</evidence>
<feature type="region of interest" description="Disordered" evidence="1">
    <location>
        <begin position="39"/>
        <end position="92"/>
    </location>
</feature>
<sequence length="736" mass="76735">MKFSELKNKFKNKYAIRVIAGVLMVAMLGTSYGVWQVNAAKPSTESVSEETTEKEASTEDTDAENVDAEETKSELKDQLGNLLNSDKETEETGKDETVYMIADADGTVNKTIVSDWLKNKENADTLEDASDLKDIKNVKGDETFKQDGDKVTWDAQGNDIFYQGTTDKEAPITQKITYYLDGKEIAPKDLAGKSGKVTMRFEFTNNEKTTKTIDGKSTDVYVPFSVVTGMVLNDNFTNVEVTNGKVISDGKNNIVVGITMPGLKESLGIDDADLGDDVQFPDYVEVTADVEDFSLDMTVSMASSNLLSEMNVNGDIDLSVLSDTIDEMTDASDQLVDGSSELSDGLKTLQSSLGEFKDGVGTAQSGVKDYTSGASAVANGANTLNSGIAKLAESAPALTSGVSALKTGVQQAGAGATQINGGVAQLVDGIGTLKSTVNGSLAGMDAYASSADAQAAFTSALTDYTSAAVNYLAVLQQLQTPGTTLNGAYSQVVAATGGGLQAVNADANIYMLDDTTNAALLAVTTQAGSAVDFNSLSTAYAAQLQNISAVATKLGTTGGAQALAQVQAGLAQFDDTQLATLKAGAASLDTGLNGDDGIVAGVNTLDSSVNGALSQGITDLTNGAKQLADGANTLVANNDKLNAGMTSLKSATDLLINGVDQLEDGSETLADGMAQFDEQAIEKLADAYNGDLKELLDKVDAVLDAGNEYNTFTRTADGVKGNVKFIWETASIKAED</sequence>
<feature type="compositionally biased region" description="Acidic residues" evidence="1">
    <location>
        <begin position="58"/>
        <end position="68"/>
    </location>
</feature>
<protein>
    <recommendedName>
        <fullName evidence="5">X-X-X-Leu-X-X-Gly heptad repeats</fullName>
    </recommendedName>
</protein>